<dbReference type="InterPro" id="IPR012340">
    <property type="entry name" value="NA-bd_OB-fold"/>
</dbReference>
<proteinExistence type="predicted"/>
<name>A0A6C2UJX0_9BACT</name>
<organism evidence="1 2">
    <name type="scientific">Pontiella sulfatireligans</name>
    <dbReference type="NCBI Taxonomy" id="2750658"/>
    <lineage>
        <taxon>Bacteria</taxon>
        <taxon>Pseudomonadati</taxon>
        <taxon>Kiritimatiellota</taxon>
        <taxon>Kiritimatiellia</taxon>
        <taxon>Kiritimatiellales</taxon>
        <taxon>Pontiellaceae</taxon>
        <taxon>Pontiella</taxon>
    </lineage>
</organism>
<keyword evidence="1" id="KW-0396">Initiation factor</keyword>
<evidence type="ECO:0000313" key="2">
    <source>
        <dbReference type="Proteomes" id="UP000346198"/>
    </source>
</evidence>
<dbReference type="RefSeq" id="WP_136061934.1">
    <property type="nucleotide sequence ID" value="NZ_CAAHFH010000001.1"/>
</dbReference>
<dbReference type="SUPFAM" id="SSF50249">
    <property type="entry name" value="Nucleic acid-binding proteins"/>
    <property type="match status" value="1"/>
</dbReference>
<dbReference type="EMBL" id="CAAHFH010000001">
    <property type="protein sequence ID" value="VGO20530.1"/>
    <property type="molecule type" value="Genomic_DNA"/>
</dbReference>
<reference evidence="1 2" key="1">
    <citation type="submission" date="2019-04" db="EMBL/GenBank/DDBJ databases">
        <authorList>
            <person name="Van Vliet M D."/>
        </authorList>
    </citation>
    <scope>NUCLEOTIDE SEQUENCE [LARGE SCALE GENOMIC DNA]</scope>
    <source>
        <strain evidence="1 2">F21</strain>
    </source>
</reference>
<accession>A0A6C2UJX0</accession>
<protein>
    <submittedName>
        <fullName evidence="1">Translation initiation factor IF-1</fullName>
    </submittedName>
</protein>
<keyword evidence="2" id="KW-1185">Reference proteome</keyword>
<keyword evidence="1" id="KW-0648">Protein biosynthesis</keyword>
<dbReference type="Proteomes" id="UP000346198">
    <property type="component" value="Unassembled WGS sequence"/>
</dbReference>
<gene>
    <name evidence="1" type="primary">infA_1</name>
    <name evidence="1" type="ORF">SCARR_02593</name>
</gene>
<dbReference type="GO" id="GO:0003743">
    <property type="term" value="F:translation initiation factor activity"/>
    <property type="evidence" value="ECO:0007669"/>
    <property type="project" value="UniProtKB-KW"/>
</dbReference>
<dbReference type="Gene3D" id="2.40.50.140">
    <property type="entry name" value="Nucleic acid-binding proteins"/>
    <property type="match status" value="1"/>
</dbReference>
<dbReference type="AlphaFoldDB" id="A0A6C2UJX0"/>
<sequence>MEKKETILLDARLLSVIDKHAFDAELPNGHRFVAFLRREDLKCPPPQAGEQITVEMSPYDMSKGRLVIDQEQ</sequence>
<evidence type="ECO:0000313" key="1">
    <source>
        <dbReference type="EMBL" id="VGO20530.1"/>
    </source>
</evidence>